<feature type="compositionally biased region" description="Low complexity" evidence="1">
    <location>
        <begin position="1"/>
        <end position="53"/>
    </location>
</feature>
<proteinExistence type="predicted"/>
<dbReference type="SUPFAM" id="SSF81383">
    <property type="entry name" value="F-box domain"/>
    <property type="match status" value="1"/>
</dbReference>
<keyword evidence="4" id="KW-1185">Reference proteome</keyword>
<accession>A0A371D047</accession>
<dbReference type="Gene3D" id="3.80.10.10">
    <property type="entry name" value="Ribonuclease Inhibitor"/>
    <property type="match status" value="1"/>
</dbReference>
<evidence type="ECO:0000313" key="4">
    <source>
        <dbReference type="Proteomes" id="UP000256964"/>
    </source>
</evidence>
<name>A0A371D047_9APHY</name>
<dbReference type="InterPro" id="IPR001810">
    <property type="entry name" value="F-box_dom"/>
</dbReference>
<dbReference type="Pfam" id="PF12937">
    <property type="entry name" value="F-box-like"/>
    <property type="match status" value="1"/>
</dbReference>
<dbReference type="InterPro" id="IPR032675">
    <property type="entry name" value="LRR_dom_sf"/>
</dbReference>
<feature type="domain" description="F-box" evidence="2">
    <location>
        <begin position="100"/>
        <end position="152"/>
    </location>
</feature>
<dbReference type="AlphaFoldDB" id="A0A371D047"/>
<evidence type="ECO:0000313" key="3">
    <source>
        <dbReference type="EMBL" id="RDX45903.1"/>
    </source>
</evidence>
<dbReference type="Gene3D" id="1.20.1280.50">
    <property type="match status" value="1"/>
</dbReference>
<dbReference type="STRING" id="139420.A0A371D047"/>
<reference evidence="3 4" key="1">
    <citation type="journal article" date="2018" name="Biotechnol. Biofuels">
        <title>Integrative visual omics of the white-rot fungus Polyporus brumalis exposes the biotechnological potential of its oxidative enzymes for delignifying raw plant biomass.</title>
        <authorList>
            <person name="Miyauchi S."/>
            <person name="Rancon A."/>
            <person name="Drula E."/>
            <person name="Hage H."/>
            <person name="Chaduli D."/>
            <person name="Favel A."/>
            <person name="Grisel S."/>
            <person name="Henrissat B."/>
            <person name="Herpoel-Gimbert I."/>
            <person name="Ruiz-Duenas F.J."/>
            <person name="Chevret D."/>
            <person name="Hainaut M."/>
            <person name="Lin J."/>
            <person name="Wang M."/>
            <person name="Pangilinan J."/>
            <person name="Lipzen A."/>
            <person name="Lesage-Meessen L."/>
            <person name="Navarro D."/>
            <person name="Riley R."/>
            <person name="Grigoriev I.V."/>
            <person name="Zhou S."/>
            <person name="Raouche S."/>
            <person name="Rosso M.N."/>
        </authorList>
    </citation>
    <scope>NUCLEOTIDE SEQUENCE [LARGE SCALE GENOMIC DNA]</scope>
    <source>
        <strain evidence="3 4">BRFM 1820</strain>
    </source>
</reference>
<dbReference type="OrthoDB" id="3042981at2759"/>
<sequence length="592" mass="66043">MSSVVLNSRSGSELSELSNLDSDSRSGSTRSVSETSVSETSSDSESCSEDTASYSPAGAYRCANRESLLEKREKLLQRKKVPQRELFKTLVALNDTQPVNTLPRELLIYVVEYLCPSSDARHADQWIGRLYVCRRWYEIFTTMPSFWRHIYVSSHPEWLELCLSRCSGMPADIYFTGRFSLQATLPTLEEHGHLVRAITYSVLRSSWASDISQLLALPLSALRKVEISVKTKSRRRALVELSPESCAHLQSLRLLSCDAPHDPGAYASLRTLRLVDSSWSISFNQFLDILVSAEQLQELVLDKCLSGLRDCPDGFPSAYPPTRSPATLARLQTLHLTNVRSSLGAQILAHIRVPQATDINVRTYANSEDPQPSVWALLPKNIASFSPIFSTATSVTVGFTYSDLCEVVAQSATCHLSMQVSLKGYRQFSDRWEAMEGFMRTFTDAPVRSLTVTGAAQYVSGATWEHVFRSLPMLEELDLTGGDYFGSVFAALRSASVHGGGIMCCPDLSTVSLMDRSYAPGFQSDPFPQAMFDQLLDALRMRAERGVRLEKLKITFCYRHWRPDEGCEDLTVALKSLVSNVESNLVASRWQL</sequence>
<feature type="region of interest" description="Disordered" evidence="1">
    <location>
        <begin position="1"/>
        <end position="55"/>
    </location>
</feature>
<organism evidence="3 4">
    <name type="scientific">Lentinus brumalis</name>
    <dbReference type="NCBI Taxonomy" id="2498619"/>
    <lineage>
        <taxon>Eukaryota</taxon>
        <taxon>Fungi</taxon>
        <taxon>Dikarya</taxon>
        <taxon>Basidiomycota</taxon>
        <taxon>Agaricomycotina</taxon>
        <taxon>Agaricomycetes</taxon>
        <taxon>Polyporales</taxon>
        <taxon>Polyporaceae</taxon>
        <taxon>Lentinus</taxon>
    </lineage>
</organism>
<evidence type="ECO:0000259" key="2">
    <source>
        <dbReference type="Pfam" id="PF12937"/>
    </source>
</evidence>
<dbReference type="EMBL" id="KZ857432">
    <property type="protein sequence ID" value="RDX45903.1"/>
    <property type="molecule type" value="Genomic_DNA"/>
</dbReference>
<dbReference type="InterPro" id="IPR036047">
    <property type="entry name" value="F-box-like_dom_sf"/>
</dbReference>
<dbReference type="Proteomes" id="UP000256964">
    <property type="component" value="Unassembled WGS sequence"/>
</dbReference>
<protein>
    <recommendedName>
        <fullName evidence="2">F-box domain-containing protein</fullName>
    </recommendedName>
</protein>
<dbReference type="SUPFAM" id="SSF52047">
    <property type="entry name" value="RNI-like"/>
    <property type="match status" value="1"/>
</dbReference>
<evidence type="ECO:0000256" key="1">
    <source>
        <dbReference type="SAM" id="MobiDB-lite"/>
    </source>
</evidence>
<gene>
    <name evidence="3" type="ORF">OH76DRAFT_1443860</name>
</gene>